<gene>
    <name evidence="3" type="ORF">KDA27_17110</name>
</gene>
<keyword evidence="1" id="KW-0732">Signal</keyword>
<evidence type="ECO:0000313" key="3">
    <source>
        <dbReference type="EMBL" id="MCA9757527.1"/>
    </source>
</evidence>
<feature type="domain" description="Lipid/polyisoprenoid-binding YceI-like" evidence="2">
    <location>
        <begin position="51"/>
        <end position="208"/>
    </location>
</feature>
<dbReference type="EMBL" id="JAGQHS010000103">
    <property type="protein sequence ID" value="MCA9757527.1"/>
    <property type="molecule type" value="Genomic_DNA"/>
</dbReference>
<protein>
    <submittedName>
        <fullName evidence="3">YceI family protein</fullName>
    </submittedName>
</protein>
<dbReference type="Gene3D" id="2.40.128.110">
    <property type="entry name" value="Lipid/polyisoprenoid-binding, YceI-like"/>
    <property type="match status" value="1"/>
</dbReference>
<dbReference type="Proteomes" id="UP000739538">
    <property type="component" value="Unassembled WGS sequence"/>
</dbReference>
<reference evidence="3" key="1">
    <citation type="submission" date="2020-04" db="EMBL/GenBank/DDBJ databases">
        <authorList>
            <person name="Zhang T."/>
        </authorList>
    </citation>
    <scope>NUCLEOTIDE SEQUENCE</scope>
    <source>
        <strain evidence="3">HKST-UBA02</strain>
    </source>
</reference>
<feature type="chain" id="PRO_5037467243" evidence="1">
    <location>
        <begin position="29"/>
        <end position="214"/>
    </location>
</feature>
<dbReference type="SUPFAM" id="SSF101874">
    <property type="entry name" value="YceI-like"/>
    <property type="match status" value="1"/>
</dbReference>
<proteinExistence type="predicted"/>
<accession>A0A956NEW2</accession>
<name>A0A956NEW2_UNCEI</name>
<dbReference type="Pfam" id="PF04264">
    <property type="entry name" value="YceI"/>
    <property type="match status" value="1"/>
</dbReference>
<feature type="signal peptide" evidence="1">
    <location>
        <begin position="1"/>
        <end position="28"/>
    </location>
</feature>
<comment type="caution">
    <text evidence="3">The sequence shown here is derived from an EMBL/GenBank/DDBJ whole genome shotgun (WGS) entry which is preliminary data.</text>
</comment>
<dbReference type="InterPro" id="IPR036761">
    <property type="entry name" value="TTHA0802/YceI-like_sf"/>
</dbReference>
<evidence type="ECO:0000259" key="2">
    <source>
        <dbReference type="Pfam" id="PF04264"/>
    </source>
</evidence>
<reference evidence="3" key="2">
    <citation type="journal article" date="2021" name="Microbiome">
        <title>Successional dynamics and alternative stable states in a saline activated sludge microbial community over 9 years.</title>
        <authorList>
            <person name="Wang Y."/>
            <person name="Ye J."/>
            <person name="Ju F."/>
            <person name="Liu L."/>
            <person name="Boyd J.A."/>
            <person name="Deng Y."/>
            <person name="Parks D.H."/>
            <person name="Jiang X."/>
            <person name="Yin X."/>
            <person name="Woodcroft B.J."/>
            <person name="Tyson G.W."/>
            <person name="Hugenholtz P."/>
            <person name="Polz M.F."/>
            <person name="Zhang T."/>
        </authorList>
    </citation>
    <scope>NUCLEOTIDE SEQUENCE</scope>
    <source>
        <strain evidence="3">HKST-UBA02</strain>
    </source>
</reference>
<evidence type="ECO:0000313" key="4">
    <source>
        <dbReference type="Proteomes" id="UP000739538"/>
    </source>
</evidence>
<sequence>MIRMTELVRWVGAAILVAASGMAHSASAAPRSFDLADPMGRNAVALTMESRYQPIRGIAQEVQGSLSFDPETGACSGTIELVSSSVHWIGDDLDEDLFGPSWFDVANRPTWPITIKAAAHAEALNDETWQIAALGAMVVRGRAGGVNFPLTITYLPGGMSERTGGVVSGDLIVVRGGLSFARGEYGLDPASLGGDLYGDEIELNFSLVGWSAGS</sequence>
<evidence type="ECO:0000256" key="1">
    <source>
        <dbReference type="SAM" id="SignalP"/>
    </source>
</evidence>
<dbReference type="InterPro" id="IPR007372">
    <property type="entry name" value="Lipid/polyisoprenoid-bd_YceI"/>
</dbReference>
<organism evidence="3 4">
    <name type="scientific">Eiseniibacteriota bacterium</name>
    <dbReference type="NCBI Taxonomy" id="2212470"/>
    <lineage>
        <taxon>Bacteria</taxon>
        <taxon>Candidatus Eiseniibacteriota</taxon>
    </lineage>
</organism>
<dbReference type="AlphaFoldDB" id="A0A956NEW2"/>